<dbReference type="InterPro" id="IPR002466">
    <property type="entry name" value="A_deamin"/>
</dbReference>
<protein>
    <recommendedName>
        <fullName evidence="11">A to I editase domain-containing protein</fullName>
    </recommendedName>
</protein>
<dbReference type="AlphaFoldDB" id="R7TK97"/>
<dbReference type="PROSITE" id="PS50137">
    <property type="entry name" value="DS_RBD"/>
    <property type="match status" value="1"/>
</dbReference>
<dbReference type="Pfam" id="PF00035">
    <property type="entry name" value="dsrm"/>
    <property type="match status" value="1"/>
</dbReference>
<evidence type="ECO:0000313" key="10">
    <source>
        <dbReference type="Proteomes" id="UP000014760"/>
    </source>
</evidence>
<dbReference type="PANTHER" id="PTHR10910:SF107">
    <property type="entry name" value="DOUBLE-STRANDED RNA-SPECIFIC ADENOSINE DEAMINASE"/>
    <property type="match status" value="1"/>
</dbReference>
<evidence type="ECO:0000256" key="3">
    <source>
        <dbReference type="ARBA" id="ARBA00022737"/>
    </source>
</evidence>
<reference evidence="9" key="3">
    <citation type="submission" date="2015-06" db="UniProtKB">
        <authorList>
            <consortium name="EnsemblMetazoa"/>
        </authorList>
    </citation>
    <scope>IDENTIFICATION</scope>
</reference>
<evidence type="ECO:0008006" key="11">
    <source>
        <dbReference type="Google" id="ProtNLM"/>
    </source>
</evidence>
<sequence length="488" mass="53943">MPELSSEMFAAIDKNPISALMEFAQSRKMTATIECIGQYGPPHQPTFELAAVMGDRTFPYVQCSNKKDGRKEAAEIALRQLMAEGTYQAQNTSELTFDISSLSADSSHFDRIAALAHQEFNRVAVTVQESMGGRKILAALILKENADDNGKVICIGTGNRCITGTYMSLEGATVNDCHAEVITRRCFMRFLYHQLLNYSRGDTILCPGSGNRLRIKDQCSLHLYISTAPCGDGALFSPRDSNTQSSEPVQNSVHKPTFTSKVQGILRTKVESGEGTIPIEEDFVSPTWDGILRGERLRTMSCSDKVCRWNVLGMQGALLSHFIEPVYLSSITLGLLYDHGHLSRAVCCRLSHGASMPLLPPGYHINHPLLGGVTAFTPPRETQKTKEFSMNWCLNDSQGELLDGTKGVCSTSDNKKATSRVSKVALYDLFKETCKHFKREDLLNASSYHDAKLKASEFQAAKKSMLKKLAASGYGSWVKKPTEEEMFF</sequence>
<dbReference type="Gene3D" id="3.30.160.20">
    <property type="match status" value="1"/>
</dbReference>
<evidence type="ECO:0000313" key="9">
    <source>
        <dbReference type="EnsemblMetazoa" id="CapteP183692"/>
    </source>
</evidence>
<reference evidence="8 10" key="2">
    <citation type="journal article" date="2013" name="Nature">
        <title>Insights into bilaterian evolution from three spiralian genomes.</title>
        <authorList>
            <person name="Simakov O."/>
            <person name="Marletaz F."/>
            <person name="Cho S.J."/>
            <person name="Edsinger-Gonzales E."/>
            <person name="Havlak P."/>
            <person name="Hellsten U."/>
            <person name="Kuo D.H."/>
            <person name="Larsson T."/>
            <person name="Lv J."/>
            <person name="Arendt D."/>
            <person name="Savage R."/>
            <person name="Osoegawa K."/>
            <person name="de Jong P."/>
            <person name="Grimwood J."/>
            <person name="Chapman J.A."/>
            <person name="Shapiro H."/>
            <person name="Aerts A."/>
            <person name="Otillar R.P."/>
            <person name="Terry A.Y."/>
            <person name="Boore J.L."/>
            <person name="Grigoriev I.V."/>
            <person name="Lindberg D.R."/>
            <person name="Seaver E.C."/>
            <person name="Weisblat D.A."/>
            <person name="Putnam N.H."/>
            <person name="Rokhsar D.S."/>
        </authorList>
    </citation>
    <scope>NUCLEOTIDE SEQUENCE</scope>
    <source>
        <strain evidence="8 10">I ESC-2004</strain>
    </source>
</reference>
<proteinExistence type="predicted"/>
<evidence type="ECO:0000259" key="7">
    <source>
        <dbReference type="PROSITE" id="PS50141"/>
    </source>
</evidence>
<dbReference type="SMART" id="SM00552">
    <property type="entry name" value="ADEAMc"/>
    <property type="match status" value="1"/>
</dbReference>
<dbReference type="PROSITE" id="PS50141">
    <property type="entry name" value="A_DEAMIN_EDITASE"/>
    <property type="match status" value="1"/>
</dbReference>
<name>R7TK97_CAPTE</name>
<dbReference type="EMBL" id="KB310317">
    <property type="protein sequence ID" value="ELT91961.1"/>
    <property type="molecule type" value="Genomic_DNA"/>
</dbReference>
<dbReference type="EMBL" id="AMQN01000373">
    <property type="status" value="NOT_ANNOTATED_CDS"/>
    <property type="molecule type" value="Genomic_DNA"/>
</dbReference>
<reference evidence="10" key="1">
    <citation type="submission" date="2012-12" db="EMBL/GenBank/DDBJ databases">
        <authorList>
            <person name="Hellsten U."/>
            <person name="Grimwood J."/>
            <person name="Chapman J.A."/>
            <person name="Shapiro H."/>
            <person name="Aerts A."/>
            <person name="Otillar R.P."/>
            <person name="Terry A.Y."/>
            <person name="Boore J.L."/>
            <person name="Simakov O."/>
            <person name="Marletaz F."/>
            <person name="Cho S.-J."/>
            <person name="Edsinger-Gonzales E."/>
            <person name="Havlak P."/>
            <person name="Kuo D.-H."/>
            <person name="Larsson T."/>
            <person name="Lv J."/>
            <person name="Arendt D."/>
            <person name="Savage R."/>
            <person name="Osoegawa K."/>
            <person name="de Jong P."/>
            <person name="Lindberg D.R."/>
            <person name="Seaver E.C."/>
            <person name="Weisblat D.A."/>
            <person name="Putnam N.H."/>
            <person name="Grigoriev I.V."/>
            <person name="Rokhsar D.S."/>
        </authorList>
    </citation>
    <scope>NUCLEOTIDE SEQUENCE</scope>
    <source>
        <strain evidence="10">I ESC-2004</strain>
    </source>
</reference>
<dbReference type="GO" id="GO:0003726">
    <property type="term" value="F:double-stranded RNA adenosine deaminase activity"/>
    <property type="evidence" value="ECO:0007669"/>
    <property type="project" value="TreeGrafter"/>
</dbReference>
<dbReference type="SUPFAM" id="SSF54768">
    <property type="entry name" value="dsRNA-binding domain-like"/>
    <property type="match status" value="1"/>
</dbReference>
<feature type="domain" description="DRBM" evidence="6">
    <location>
        <begin position="15"/>
        <end position="83"/>
    </location>
</feature>
<evidence type="ECO:0000256" key="1">
    <source>
        <dbReference type="ARBA" id="ARBA00004496"/>
    </source>
</evidence>
<gene>
    <name evidence="8" type="ORF">CAPTEDRAFT_183692</name>
</gene>
<dbReference type="EnsemblMetazoa" id="CapteT183692">
    <property type="protein sequence ID" value="CapteP183692"/>
    <property type="gene ID" value="CapteG183692"/>
</dbReference>
<dbReference type="PANTHER" id="PTHR10910">
    <property type="entry name" value="EUKARYOTE SPECIFIC DSRNA BINDING PROTEIN"/>
    <property type="match status" value="1"/>
</dbReference>
<dbReference type="GO" id="GO:0003725">
    <property type="term" value="F:double-stranded RNA binding"/>
    <property type="evidence" value="ECO:0007669"/>
    <property type="project" value="TreeGrafter"/>
</dbReference>
<dbReference type="OrthoDB" id="10268011at2759"/>
<dbReference type="InterPro" id="IPR014720">
    <property type="entry name" value="dsRBD_dom"/>
</dbReference>
<dbReference type="STRING" id="283909.R7TK97"/>
<comment type="subcellular location">
    <subcellularLocation>
        <location evidence="1">Cytoplasm</location>
    </subcellularLocation>
</comment>
<dbReference type="SMART" id="SM00358">
    <property type="entry name" value="DSRM"/>
    <property type="match status" value="1"/>
</dbReference>
<keyword evidence="4 5" id="KW-0694">RNA-binding</keyword>
<keyword evidence="10" id="KW-1185">Reference proteome</keyword>
<organism evidence="8">
    <name type="scientific">Capitella teleta</name>
    <name type="common">Polychaete worm</name>
    <dbReference type="NCBI Taxonomy" id="283909"/>
    <lineage>
        <taxon>Eukaryota</taxon>
        <taxon>Metazoa</taxon>
        <taxon>Spiralia</taxon>
        <taxon>Lophotrochozoa</taxon>
        <taxon>Annelida</taxon>
        <taxon>Polychaeta</taxon>
        <taxon>Sedentaria</taxon>
        <taxon>Scolecida</taxon>
        <taxon>Capitellidae</taxon>
        <taxon>Capitella</taxon>
    </lineage>
</organism>
<dbReference type="GO" id="GO:0008251">
    <property type="term" value="F:tRNA-specific adenosine deaminase activity"/>
    <property type="evidence" value="ECO:0007669"/>
    <property type="project" value="TreeGrafter"/>
</dbReference>
<dbReference type="Proteomes" id="UP000014760">
    <property type="component" value="Unassembled WGS sequence"/>
</dbReference>
<evidence type="ECO:0000256" key="4">
    <source>
        <dbReference type="ARBA" id="ARBA00022884"/>
    </source>
</evidence>
<dbReference type="HOGENOM" id="CLU_005382_3_0_1"/>
<accession>R7TK97</accession>
<dbReference type="GO" id="GO:0005737">
    <property type="term" value="C:cytoplasm"/>
    <property type="evidence" value="ECO:0007669"/>
    <property type="project" value="UniProtKB-SubCell"/>
</dbReference>
<evidence type="ECO:0000256" key="2">
    <source>
        <dbReference type="ARBA" id="ARBA00022490"/>
    </source>
</evidence>
<dbReference type="OMA" id="NGYGHWV"/>
<dbReference type="GO" id="GO:0005730">
    <property type="term" value="C:nucleolus"/>
    <property type="evidence" value="ECO:0007669"/>
    <property type="project" value="TreeGrafter"/>
</dbReference>
<evidence type="ECO:0000259" key="6">
    <source>
        <dbReference type="PROSITE" id="PS50137"/>
    </source>
</evidence>
<dbReference type="CDD" id="cd19902">
    <property type="entry name" value="DSRM_DRADA"/>
    <property type="match status" value="1"/>
</dbReference>
<evidence type="ECO:0000256" key="5">
    <source>
        <dbReference type="PROSITE-ProRule" id="PRU00266"/>
    </source>
</evidence>
<dbReference type="GO" id="GO:0006396">
    <property type="term" value="P:RNA processing"/>
    <property type="evidence" value="ECO:0007669"/>
    <property type="project" value="InterPro"/>
</dbReference>
<keyword evidence="3" id="KW-0677">Repeat</keyword>
<dbReference type="FunFam" id="3.30.160.20:FF:000005">
    <property type="entry name" value="Putative double-stranded RNA-specific adenosine deaminase"/>
    <property type="match status" value="1"/>
</dbReference>
<dbReference type="GO" id="GO:0006382">
    <property type="term" value="P:adenosine to inosine editing"/>
    <property type="evidence" value="ECO:0007669"/>
    <property type="project" value="TreeGrafter"/>
</dbReference>
<dbReference type="Pfam" id="PF02137">
    <property type="entry name" value="A_deamin"/>
    <property type="match status" value="1"/>
</dbReference>
<feature type="domain" description="A to I editase" evidence="7">
    <location>
        <begin position="154"/>
        <end position="487"/>
    </location>
</feature>
<evidence type="ECO:0000313" key="8">
    <source>
        <dbReference type="EMBL" id="ELT91961.1"/>
    </source>
</evidence>
<keyword evidence="2" id="KW-0963">Cytoplasm</keyword>